<dbReference type="STRING" id="366602.Caul_2964"/>
<dbReference type="Pfam" id="PF00072">
    <property type="entry name" value="Response_reg"/>
    <property type="match status" value="1"/>
</dbReference>
<evidence type="ECO:0000313" key="16">
    <source>
        <dbReference type="EMBL" id="ABZ72091.1"/>
    </source>
</evidence>
<evidence type="ECO:0000256" key="1">
    <source>
        <dbReference type="ARBA" id="ARBA00000085"/>
    </source>
</evidence>
<comment type="catalytic activity">
    <reaction evidence="1">
        <text>ATP + protein L-histidine = ADP + protein N-phospho-L-histidine.</text>
        <dbReference type="EC" id="2.7.13.3"/>
    </reaction>
</comment>
<dbReference type="InterPro" id="IPR001789">
    <property type="entry name" value="Sig_transdc_resp-reg_receiver"/>
</dbReference>
<evidence type="ECO:0000259" key="14">
    <source>
        <dbReference type="PROSITE" id="PS50112"/>
    </source>
</evidence>
<dbReference type="SMART" id="SM00387">
    <property type="entry name" value="HATPase_c"/>
    <property type="match status" value="1"/>
</dbReference>
<dbReference type="Pfam" id="PF13426">
    <property type="entry name" value="PAS_9"/>
    <property type="match status" value="2"/>
</dbReference>
<proteinExistence type="predicted"/>
<dbReference type="eggNOG" id="COG2205">
    <property type="taxonomic scope" value="Bacteria"/>
</dbReference>
<keyword evidence="4 16" id="KW-0808">Transferase</keyword>
<evidence type="ECO:0000256" key="7">
    <source>
        <dbReference type="ARBA" id="ARBA00022840"/>
    </source>
</evidence>
<dbReference type="KEGG" id="cak:Caul_2964"/>
<dbReference type="PROSITE" id="PS50110">
    <property type="entry name" value="RESPONSE_REGULATORY"/>
    <property type="match status" value="1"/>
</dbReference>
<evidence type="ECO:0000256" key="8">
    <source>
        <dbReference type="ARBA" id="ARBA00023012"/>
    </source>
</evidence>
<dbReference type="OrthoDB" id="7178349at2"/>
<dbReference type="FunFam" id="3.30.565.10:FF:000010">
    <property type="entry name" value="Sensor histidine kinase RcsC"/>
    <property type="match status" value="1"/>
</dbReference>
<feature type="domain" description="PAS" evidence="14">
    <location>
        <begin position="9"/>
        <end position="63"/>
    </location>
</feature>
<dbReference type="PANTHER" id="PTHR45339:SF5">
    <property type="entry name" value="HISTIDINE KINASE"/>
    <property type="match status" value="1"/>
</dbReference>
<dbReference type="Gene3D" id="3.40.50.2300">
    <property type="match status" value="1"/>
</dbReference>
<dbReference type="InterPro" id="IPR035965">
    <property type="entry name" value="PAS-like_dom_sf"/>
</dbReference>
<dbReference type="Pfam" id="PF00512">
    <property type="entry name" value="HisKA"/>
    <property type="match status" value="1"/>
</dbReference>
<evidence type="ECO:0000259" key="13">
    <source>
        <dbReference type="PROSITE" id="PS50110"/>
    </source>
</evidence>
<evidence type="ECO:0000256" key="11">
    <source>
        <dbReference type="PROSITE-ProRule" id="PRU00169"/>
    </source>
</evidence>
<dbReference type="GO" id="GO:0005524">
    <property type="term" value="F:ATP binding"/>
    <property type="evidence" value="ECO:0007669"/>
    <property type="project" value="UniProtKB-KW"/>
</dbReference>
<dbReference type="CDD" id="cd00130">
    <property type="entry name" value="PAS"/>
    <property type="match status" value="2"/>
</dbReference>
<dbReference type="InterPro" id="IPR000014">
    <property type="entry name" value="PAS"/>
</dbReference>
<dbReference type="CDD" id="cd17546">
    <property type="entry name" value="REC_hyHK_CKI1_RcsC-like"/>
    <property type="match status" value="1"/>
</dbReference>
<dbReference type="Pfam" id="PF02518">
    <property type="entry name" value="HATPase_c"/>
    <property type="match status" value="1"/>
</dbReference>
<keyword evidence="8" id="KW-0902">Two-component regulatory system</keyword>
<dbReference type="InterPro" id="IPR000700">
    <property type="entry name" value="PAS-assoc_C"/>
</dbReference>
<dbReference type="SUPFAM" id="SSF55874">
    <property type="entry name" value="ATPase domain of HSP90 chaperone/DNA topoisomerase II/histidine kinase"/>
    <property type="match status" value="1"/>
</dbReference>
<keyword evidence="6 16" id="KW-0418">Kinase</keyword>
<dbReference type="SUPFAM" id="SSF47384">
    <property type="entry name" value="Homodimeric domain of signal transducing histidine kinase"/>
    <property type="match status" value="1"/>
</dbReference>
<dbReference type="InterPro" id="IPR005467">
    <property type="entry name" value="His_kinase_dom"/>
</dbReference>
<dbReference type="FunFam" id="1.10.287.130:FF:000002">
    <property type="entry name" value="Two-component osmosensing histidine kinase"/>
    <property type="match status" value="1"/>
</dbReference>
<dbReference type="InterPro" id="IPR003594">
    <property type="entry name" value="HATPase_dom"/>
</dbReference>
<dbReference type="SMART" id="SM00091">
    <property type="entry name" value="PAS"/>
    <property type="match status" value="1"/>
</dbReference>
<evidence type="ECO:0000256" key="4">
    <source>
        <dbReference type="ARBA" id="ARBA00022679"/>
    </source>
</evidence>
<comment type="subunit">
    <text evidence="9">At low DSF concentrations, interacts with RpfF.</text>
</comment>
<feature type="domain" description="PAC" evidence="15">
    <location>
        <begin position="212"/>
        <end position="264"/>
    </location>
</feature>
<feature type="domain" description="Histidine kinase" evidence="12">
    <location>
        <begin position="282"/>
        <end position="497"/>
    </location>
</feature>
<dbReference type="InterPro" id="IPR001610">
    <property type="entry name" value="PAC"/>
</dbReference>
<dbReference type="InterPro" id="IPR003661">
    <property type="entry name" value="HisK_dim/P_dom"/>
</dbReference>
<dbReference type="Gene3D" id="3.30.450.20">
    <property type="entry name" value="PAS domain"/>
    <property type="match status" value="2"/>
</dbReference>
<dbReference type="Gene3D" id="1.10.287.130">
    <property type="match status" value="1"/>
</dbReference>
<reference evidence="16" key="1">
    <citation type="submission" date="2008-01" db="EMBL/GenBank/DDBJ databases">
        <title>Complete sequence of chromosome of Caulobacter sp. K31.</title>
        <authorList>
            <consortium name="US DOE Joint Genome Institute"/>
            <person name="Copeland A."/>
            <person name="Lucas S."/>
            <person name="Lapidus A."/>
            <person name="Barry K."/>
            <person name="Glavina del Rio T."/>
            <person name="Dalin E."/>
            <person name="Tice H."/>
            <person name="Pitluck S."/>
            <person name="Bruce D."/>
            <person name="Goodwin L."/>
            <person name="Thompson L.S."/>
            <person name="Brettin T."/>
            <person name="Detter J.C."/>
            <person name="Han C."/>
            <person name="Schmutz J."/>
            <person name="Larimer F."/>
            <person name="Land M."/>
            <person name="Hauser L."/>
            <person name="Kyrpides N."/>
            <person name="Kim E."/>
            <person name="Stephens C."/>
            <person name="Richardson P."/>
        </authorList>
    </citation>
    <scope>NUCLEOTIDE SEQUENCE [LARGE SCALE GENOMIC DNA]</scope>
    <source>
        <strain evidence="16">K31</strain>
    </source>
</reference>
<dbReference type="InterPro" id="IPR036890">
    <property type="entry name" value="HATPase_C_sf"/>
</dbReference>
<keyword evidence="3 11" id="KW-0597">Phosphoprotein</keyword>
<evidence type="ECO:0000256" key="10">
    <source>
        <dbReference type="ARBA" id="ARBA00068150"/>
    </source>
</evidence>
<evidence type="ECO:0000256" key="6">
    <source>
        <dbReference type="ARBA" id="ARBA00022777"/>
    </source>
</evidence>
<keyword evidence="5" id="KW-0547">Nucleotide-binding</keyword>
<dbReference type="Gene3D" id="3.30.565.10">
    <property type="entry name" value="Histidine kinase-like ATPase, C-terminal domain"/>
    <property type="match status" value="1"/>
</dbReference>
<feature type="modified residue" description="4-aspartylphosphate" evidence="11">
    <location>
        <position position="572"/>
    </location>
</feature>
<feature type="domain" description="Response regulatory" evidence="13">
    <location>
        <begin position="523"/>
        <end position="642"/>
    </location>
</feature>
<name>B0T0L2_CAUSK</name>
<dbReference type="InterPro" id="IPR004358">
    <property type="entry name" value="Sig_transdc_His_kin-like_C"/>
</dbReference>
<dbReference type="SMART" id="SM00388">
    <property type="entry name" value="HisKA"/>
    <property type="match status" value="1"/>
</dbReference>
<dbReference type="AlphaFoldDB" id="B0T0L2"/>
<dbReference type="PROSITE" id="PS50109">
    <property type="entry name" value="HIS_KIN"/>
    <property type="match status" value="1"/>
</dbReference>
<dbReference type="EMBL" id="CP000927">
    <property type="protein sequence ID" value="ABZ72091.1"/>
    <property type="molecule type" value="Genomic_DNA"/>
</dbReference>
<organism evidence="16">
    <name type="scientific">Caulobacter sp. (strain K31)</name>
    <dbReference type="NCBI Taxonomy" id="366602"/>
    <lineage>
        <taxon>Bacteria</taxon>
        <taxon>Pseudomonadati</taxon>
        <taxon>Pseudomonadota</taxon>
        <taxon>Alphaproteobacteria</taxon>
        <taxon>Caulobacterales</taxon>
        <taxon>Caulobacteraceae</taxon>
        <taxon>Caulobacter</taxon>
    </lineage>
</organism>
<evidence type="ECO:0000256" key="3">
    <source>
        <dbReference type="ARBA" id="ARBA00022553"/>
    </source>
</evidence>
<dbReference type="EC" id="2.7.13.3" evidence="2"/>
<protein>
    <recommendedName>
        <fullName evidence="10">Sensory/regulatory protein RpfC</fullName>
        <ecNumber evidence="2">2.7.13.3</ecNumber>
    </recommendedName>
</protein>
<dbReference type="PROSITE" id="PS50112">
    <property type="entry name" value="PAS"/>
    <property type="match status" value="1"/>
</dbReference>
<dbReference type="PROSITE" id="PS50113">
    <property type="entry name" value="PAC"/>
    <property type="match status" value="1"/>
</dbReference>
<dbReference type="HOGENOM" id="CLU_000445_114_15_5"/>
<evidence type="ECO:0000259" key="12">
    <source>
        <dbReference type="PROSITE" id="PS50109"/>
    </source>
</evidence>
<evidence type="ECO:0000259" key="15">
    <source>
        <dbReference type="PROSITE" id="PS50113"/>
    </source>
</evidence>
<dbReference type="NCBIfam" id="TIGR00229">
    <property type="entry name" value="sensory_box"/>
    <property type="match status" value="2"/>
</dbReference>
<dbReference type="SUPFAM" id="SSF55785">
    <property type="entry name" value="PYP-like sensor domain (PAS domain)"/>
    <property type="match status" value="2"/>
</dbReference>
<dbReference type="GO" id="GO:0000155">
    <property type="term" value="F:phosphorelay sensor kinase activity"/>
    <property type="evidence" value="ECO:0007669"/>
    <property type="project" value="InterPro"/>
</dbReference>
<sequence length="647" mass="69766">MSVPSAIATQDLLDGILKISSEAIIVTDERGVVLMFSVGAETIFGYRAAEMIGASIERLIPPEARAHHRDHVAAFGKGPVDTVVMRERGTIQGLRKDGARFALEASLSRSMTREGMVFTTLIRDVSAREAGQAAVAASERRLRIALQNARMHVIEIDYQAQVLSKAGAEEIFFDRPLTFAALEADIWAGLRPDHRAAADAAWREHLGSGQPFRFEAPTNRADGKCVWALVTGELVMDEQGRRLRLVGALQDITARRLAQEAVSTAAAAAQAANRAKSEFLATMSHEIRTPLNGVLGMAQAMELDPLPPVQRDRLSVIRESGQALLAILDDVLDLSKIEAGKLELEEAEFELAEVARRAQAAFAALAAKKGVRLTLDVRQAQGAYVGDPIRVLQILYNLISNGLKFTEAGEVQVTARHRHGALVLAVSDTGIGMTPAVVETLFTPFVQADTSTTRRFGGTGLGLSITRSLVEKMSGSIQVESTPGRGSRFVVTLPLPRAEPSRERTDRPRLAPASTARSLASLRVLAAEDNPTNQLVIKTLLSQIGIEPVFVDNGRDAVSAWEEGAFDMILMDVRMPELDGPDATLAIRAREAVLGRPRTPIIGLTANAMPDQILSYQQAGMDTVVTKPIDVASLFEALAVFTQAGDS</sequence>
<dbReference type="CDD" id="cd00082">
    <property type="entry name" value="HisKA"/>
    <property type="match status" value="1"/>
</dbReference>
<dbReference type="PANTHER" id="PTHR45339">
    <property type="entry name" value="HYBRID SIGNAL TRANSDUCTION HISTIDINE KINASE J"/>
    <property type="match status" value="1"/>
</dbReference>
<dbReference type="InterPro" id="IPR036097">
    <property type="entry name" value="HisK_dim/P_sf"/>
</dbReference>
<accession>B0T0L2</accession>
<dbReference type="PRINTS" id="PR00344">
    <property type="entry name" value="BCTRLSENSOR"/>
</dbReference>
<dbReference type="InterPro" id="IPR011006">
    <property type="entry name" value="CheY-like_superfamily"/>
</dbReference>
<keyword evidence="7" id="KW-0067">ATP-binding</keyword>
<evidence type="ECO:0000256" key="9">
    <source>
        <dbReference type="ARBA" id="ARBA00064003"/>
    </source>
</evidence>
<dbReference type="SMART" id="SM00448">
    <property type="entry name" value="REC"/>
    <property type="match status" value="1"/>
</dbReference>
<dbReference type="SMART" id="SM00086">
    <property type="entry name" value="PAC"/>
    <property type="match status" value="2"/>
</dbReference>
<evidence type="ECO:0000256" key="2">
    <source>
        <dbReference type="ARBA" id="ARBA00012438"/>
    </source>
</evidence>
<dbReference type="CDD" id="cd16922">
    <property type="entry name" value="HATPase_EvgS-ArcB-TorS-like"/>
    <property type="match status" value="1"/>
</dbReference>
<gene>
    <name evidence="16" type="ordered locus">Caul_2964</name>
</gene>
<dbReference type="SUPFAM" id="SSF52172">
    <property type="entry name" value="CheY-like"/>
    <property type="match status" value="1"/>
</dbReference>
<evidence type="ECO:0000256" key="5">
    <source>
        <dbReference type="ARBA" id="ARBA00022741"/>
    </source>
</evidence>